<dbReference type="Proteomes" id="UP000076727">
    <property type="component" value="Unassembled WGS sequence"/>
</dbReference>
<dbReference type="OrthoDB" id="268763at2759"/>
<dbReference type="EMBL" id="KV429032">
    <property type="protein sequence ID" value="KZT75081.1"/>
    <property type="molecule type" value="Genomic_DNA"/>
</dbReference>
<dbReference type="Gene3D" id="3.80.10.10">
    <property type="entry name" value="Ribonuclease Inhibitor"/>
    <property type="match status" value="1"/>
</dbReference>
<protein>
    <recommendedName>
        <fullName evidence="4">F-box domain-containing protein</fullName>
    </recommendedName>
</protein>
<evidence type="ECO:0000313" key="3">
    <source>
        <dbReference type="Proteomes" id="UP000076727"/>
    </source>
</evidence>
<keyword evidence="3" id="KW-1185">Reference proteome</keyword>
<dbReference type="STRING" id="1314783.A0A165UL91"/>
<feature type="region of interest" description="Disordered" evidence="1">
    <location>
        <begin position="774"/>
        <end position="820"/>
    </location>
</feature>
<evidence type="ECO:0008006" key="4">
    <source>
        <dbReference type="Google" id="ProtNLM"/>
    </source>
</evidence>
<feature type="compositionally biased region" description="Polar residues" evidence="1">
    <location>
        <begin position="800"/>
        <end position="810"/>
    </location>
</feature>
<organism evidence="2 3">
    <name type="scientific">Daedalea quercina L-15889</name>
    <dbReference type="NCBI Taxonomy" id="1314783"/>
    <lineage>
        <taxon>Eukaryota</taxon>
        <taxon>Fungi</taxon>
        <taxon>Dikarya</taxon>
        <taxon>Basidiomycota</taxon>
        <taxon>Agaricomycotina</taxon>
        <taxon>Agaricomycetes</taxon>
        <taxon>Polyporales</taxon>
        <taxon>Fomitopsis</taxon>
    </lineage>
</organism>
<reference evidence="2 3" key="1">
    <citation type="journal article" date="2016" name="Mol. Biol. Evol.">
        <title>Comparative Genomics of Early-Diverging Mushroom-Forming Fungi Provides Insights into the Origins of Lignocellulose Decay Capabilities.</title>
        <authorList>
            <person name="Nagy L.G."/>
            <person name="Riley R."/>
            <person name="Tritt A."/>
            <person name="Adam C."/>
            <person name="Daum C."/>
            <person name="Floudas D."/>
            <person name="Sun H."/>
            <person name="Yadav J.S."/>
            <person name="Pangilinan J."/>
            <person name="Larsson K.H."/>
            <person name="Matsuura K."/>
            <person name="Barry K."/>
            <person name="Labutti K."/>
            <person name="Kuo R."/>
            <person name="Ohm R.A."/>
            <person name="Bhattacharya S.S."/>
            <person name="Shirouzu T."/>
            <person name="Yoshinaga Y."/>
            <person name="Martin F.M."/>
            <person name="Grigoriev I.V."/>
            <person name="Hibbett D.S."/>
        </authorList>
    </citation>
    <scope>NUCLEOTIDE SEQUENCE [LARGE SCALE GENOMIC DNA]</scope>
    <source>
        <strain evidence="2 3">L-15889</strain>
    </source>
</reference>
<gene>
    <name evidence="2" type="ORF">DAEQUDRAFT_659607</name>
</gene>
<feature type="region of interest" description="Disordered" evidence="1">
    <location>
        <begin position="1"/>
        <end position="51"/>
    </location>
</feature>
<proteinExistence type="predicted"/>
<sequence length="820" mass="89247">MSPPPSLSRHSSLADRFSSALPNKRPRLPSLRSRKSQASLNGNADSGRNSYQPYSVYQQTMYPIILRDPDATNKLLEAILETPGGRRSLSRLARTCKALHEPVLDILWRDLDSLNPLLGLFPNTLLKRARRPGLGLAKNPEPDDWARLLAFGERVRSISYVESSGSVSPTVFPIFEELRPRKWILPKLASLTWRSETAAGLERSKLFLGPELRSLTMEVGTKHPKLHDLLVEVASHARLSALSFTLHTNLPDNFTDIFQNNIALEKVCIAAPGALGSRVGKWASMLPALRSLQIDLTGRTTTAVEGFFDDISPGSGYSTPSSVGGTDSGVFSGEEFDFSEVRKSAARLTQDGPRRGAFAQLSNLRLSGDAANVATFLKHITSPLTTLELVIDDPPAAEDWQDVCGLVSEQFGYTLQVFRISASSASRFSELVRSTSRGGDAPTRYLPLSHLSYLPRLICLDIDLPESVVFSEEDIAHLAKICPSLEVLRLCPLARFPPTAGPPPLTLNGLAPLTQSCRRLHTVAVVVNATEGSEAIFSTRAVSSRSLLRLNVGHSYIREPLQVAILISHLAPHLDVLRWFNEKNRAGVIEANAASWQKVSEFLPLLQDMRLRERRQQAPPPAPVYVPPPTAEKAIDATAETAHQGIMAVPDVGEEGVQAEACLVDMGVQMNPEVESVSVDATPLLVDTGIMVVPAVAEQAVEAYPVLEDKATVMDVDDLADAPPTETSGKPSASAYVPSPVMSVLSLTVAVYRFYTFPLRYMFSFMPPFSRSGMLSTQIDSEPKSPVPGGMEDDEAVSEKQANGISTDHAQYTDVPPVGL</sequence>
<evidence type="ECO:0000256" key="1">
    <source>
        <dbReference type="SAM" id="MobiDB-lite"/>
    </source>
</evidence>
<accession>A0A165UL91</accession>
<feature type="compositionally biased region" description="Polar residues" evidence="1">
    <location>
        <begin position="37"/>
        <end position="51"/>
    </location>
</feature>
<feature type="compositionally biased region" description="Basic residues" evidence="1">
    <location>
        <begin position="24"/>
        <end position="35"/>
    </location>
</feature>
<name>A0A165UL91_9APHY</name>
<evidence type="ECO:0000313" key="2">
    <source>
        <dbReference type="EMBL" id="KZT75081.1"/>
    </source>
</evidence>
<dbReference type="InterPro" id="IPR032675">
    <property type="entry name" value="LRR_dom_sf"/>
</dbReference>
<dbReference type="AlphaFoldDB" id="A0A165UL91"/>